<comment type="caution">
    <text evidence="1">The sequence shown here is derived from an EMBL/GenBank/DDBJ whole genome shotgun (WGS) entry which is preliminary data.</text>
</comment>
<organism evidence="1 2">
    <name type="scientific">Trinickia symbiotica</name>
    <dbReference type="NCBI Taxonomy" id="863227"/>
    <lineage>
        <taxon>Bacteria</taxon>
        <taxon>Pseudomonadati</taxon>
        <taxon>Pseudomonadota</taxon>
        <taxon>Betaproteobacteria</taxon>
        <taxon>Burkholderiales</taxon>
        <taxon>Burkholderiaceae</taxon>
        <taxon>Trinickia</taxon>
    </lineage>
</organism>
<sequence>MKAWDTAIIKADSNHAQKGRAGVVQAVNEQDGKVTIRLDETADGKLAKVVDADIADVDVKHVL</sequence>
<evidence type="ECO:0000313" key="1">
    <source>
        <dbReference type="EMBL" id="PMS38483.1"/>
    </source>
</evidence>
<proteinExistence type="predicted"/>
<dbReference type="RefSeq" id="WP_102606717.1">
    <property type="nucleotide sequence ID" value="NZ_PNYC01000001.1"/>
</dbReference>
<dbReference type="AlphaFoldDB" id="A0A2N7X9Q3"/>
<reference evidence="1 2" key="1">
    <citation type="submission" date="2018-01" db="EMBL/GenBank/DDBJ databases">
        <title>Whole genome analyses suggest that Burkholderia sensu lato contains two further novel genera in the rhizoxinica-symbiotica group Mycetohabitans gen. nov., and Trinickia gen. nov.: implications for the evolution of diazotrophy and nodulation in the Burkholderiaceae.</title>
        <authorList>
            <person name="Estrada-de los Santos P."/>
            <person name="Palmer M."/>
            <person name="Chavez-Ramirez B."/>
            <person name="Beukes C."/>
            <person name="Steenkamp E.T."/>
            <person name="Hirsch A.M."/>
            <person name="Manyaka P."/>
            <person name="Maluk M."/>
            <person name="Lafos M."/>
            <person name="Crook M."/>
            <person name="Gross E."/>
            <person name="Simon M.F."/>
            <person name="Bueno dos Reis Junior F."/>
            <person name="Poole P.S."/>
            <person name="Venter S.N."/>
            <person name="James E.K."/>
        </authorList>
    </citation>
    <scope>NUCLEOTIDE SEQUENCE [LARGE SCALE GENOMIC DNA]</scope>
    <source>
        <strain evidence="1 2">JPY 581</strain>
    </source>
</reference>
<dbReference type="Proteomes" id="UP000235777">
    <property type="component" value="Unassembled WGS sequence"/>
</dbReference>
<name>A0A2N7X9Q3_9BURK</name>
<evidence type="ECO:0000313" key="2">
    <source>
        <dbReference type="Proteomes" id="UP000235777"/>
    </source>
</evidence>
<keyword evidence="2" id="KW-1185">Reference proteome</keyword>
<gene>
    <name evidence="1" type="ORF">C0Z20_00950</name>
</gene>
<protein>
    <submittedName>
        <fullName evidence="1">Uncharacterized protein</fullName>
    </submittedName>
</protein>
<accession>A0A2N7X9Q3</accession>
<dbReference type="EMBL" id="PNYC01000001">
    <property type="protein sequence ID" value="PMS38483.1"/>
    <property type="molecule type" value="Genomic_DNA"/>
</dbReference>